<dbReference type="PANTHER" id="PTHR43157">
    <property type="entry name" value="PHOSPHATIDYLINOSITOL-GLYCAN BIOSYNTHESIS CLASS F PROTEIN-RELATED"/>
    <property type="match status" value="1"/>
</dbReference>
<dbReference type="SUPFAM" id="SSF51735">
    <property type="entry name" value="NAD(P)-binding Rossmann-fold domains"/>
    <property type="match status" value="1"/>
</dbReference>
<dbReference type="GO" id="GO:0016491">
    <property type="term" value="F:oxidoreductase activity"/>
    <property type="evidence" value="ECO:0007669"/>
    <property type="project" value="UniProtKB-KW"/>
</dbReference>
<keyword evidence="2" id="KW-1185">Reference proteome</keyword>
<keyword evidence="1" id="KW-0560">Oxidoreductase</keyword>
<dbReference type="Proteomes" id="UP000887564">
    <property type="component" value="Unplaced"/>
</dbReference>
<evidence type="ECO:0000313" key="3">
    <source>
        <dbReference type="WBParaSite" id="PEQ_0001320701-mRNA-1"/>
    </source>
</evidence>
<dbReference type="Gene3D" id="3.40.50.720">
    <property type="entry name" value="NAD(P)-binding Rossmann-like Domain"/>
    <property type="match status" value="1"/>
</dbReference>
<evidence type="ECO:0000313" key="2">
    <source>
        <dbReference type="Proteomes" id="UP000887564"/>
    </source>
</evidence>
<accession>A0A914S4E5</accession>
<organism evidence="2 3">
    <name type="scientific">Parascaris equorum</name>
    <name type="common">Equine roundworm</name>
    <dbReference type="NCBI Taxonomy" id="6256"/>
    <lineage>
        <taxon>Eukaryota</taxon>
        <taxon>Metazoa</taxon>
        <taxon>Ecdysozoa</taxon>
        <taxon>Nematoda</taxon>
        <taxon>Chromadorea</taxon>
        <taxon>Rhabditida</taxon>
        <taxon>Spirurina</taxon>
        <taxon>Ascaridomorpha</taxon>
        <taxon>Ascaridoidea</taxon>
        <taxon>Ascarididae</taxon>
        <taxon>Parascaris</taxon>
    </lineage>
</organism>
<protein>
    <submittedName>
        <fullName evidence="3">Uncharacterized protein</fullName>
    </submittedName>
</protein>
<dbReference type="PANTHER" id="PTHR43157:SF31">
    <property type="entry name" value="PHOSPHATIDYLINOSITOL-GLYCAN BIOSYNTHESIS CLASS F PROTEIN"/>
    <property type="match status" value="1"/>
</dbReference>
<sequence length="84" mass="9240">MCLRWLAMFADEAHCRQYFKGPQFDEPVDASGKVAVVTGASSGIGRQVARGLNLRGAKVYMLCRNREKALCAIEQLVEVNGHIS</sequence>
<dbReference type="Pfam" id="PF00106">
    <property type="entry name" value="adh_short"/>
    <property type="match status" value="1"/>
</dbReference>
<dbReference type="AlphaFoldDB" id="A0A914S4E5"/>
<evidence type="ECO:0000256" key="1">
    <source>
        <dbReference type="ARBA" id="ARBA00023002"/>
    </source>
</evidence>
<dbReference type="WBParaSite" id="PEQ_0001320701-mRNA-1">
    <property type="protein sequence ID" value="PEQ_0001320701-mRNA-1"/>
    <property type="gene ID" value="PEQ_0001320701"/>
</dbReference>
<name>A0A914S4E5_PAREQ</name>
<dbReference type="InterPro" id="IPR036291">
    <property type="entry name" value="NAD(P)-bd_dom_sf"/>
</dbReference>
<proteinExistence type="predicted"/>
<reference evidence="3" key="1">
    <citation type="submission" date="2022-11" db="UniProtKB">
        <authorList>
            <consortium name="WormBaseParasite"/>
        </authorList>
    </citation>
    <scope>IDENTIFICATION</scope>
</reference>
<dbReference type="InterPro" id="IPR002347">
    <property type="entry name" value="SDR_fam"/>
</dbReference>